<dbReference type="EMBL" id="UAUF01000013">
    <property type="protein sequence ID" value="SPZ09939.1"/>
    <property type="molecule type" value="Genomic_DNA"/>
</dbReference>
<name>A0A2X2ENQ5_PSELU</name>
<sequence length="114" mass="11433">MPLFKLPFEEYREISVPLVGQAQPAEVLATSTVGVVAGGAVTGGGAAGTLCATGGEAGAGVATGVFVLAGAVETGADDTVCTGLREVVATVLELLPPKLIFWPTWMTYGGEIPL</sequence>
<reference evidence="1 2" key="1">
    <citation type="submission" date="2018-06" db="EMBL/GenBank/DDBJ databases">
        <authorList>
            <consortium name="Pathogen Informatics"/>
            <person name="Doyle S."/>
        </authorList>
    </citation>
    <scope>NUCLEOTIDE SEQUENCE [LARGE SCALE GENOMIC DNA]</scope>
    <source>
        <strain evidence="1 2">NCTC11842</strain>
    </source>
</reference>
<accession>A0A2X2ENQ5</accession>
<evidence type="ECO:0000313" key="2">
    <source>
        <dbReference type="Proteomes" id="UP000250443"/>
    </source>
</evidence>
<dbReference type="AlphaFoldDB" id="A0A2X2ENQ5"/>
<dbReference type="Proteomes" id="UP000250443">
    <property type="component" value="Unassembled WGS sequence"/>
</dbReference>
<protein>
    <submittedName>
        <fullName evidence="1">Uncharacterized protein</fullName>
    </submittedName>
</protein>
<gene>
    <name evidence="1" type="ORF">NCTC11842_03524</name>
</gene>
<organism evidence="1 2">
    <name type="scientific">Pseudomonas luteola</name>
    <dbReference type="NCBI Taxonomy" id="47886"/>
    <lineage>
        <taxon>Bacteria</taxon>
        <taxon>Pseudomonadati</taxon>
        <taxon>Pseudomonadota</taxon>
        <taxon>Gammaproteobacteria</taxon>
        <taxon>Pseudomonadales</taxon>
        <taxon>Pseudomonadaceae</taxon>
        <taxon>Pseudomonas</taxon>
    </lineage>
</organism>
<evidence type="ECO:0000313" key="1">
    <source>
        <dbReference type="EMBL" id="SPZ09939.1"/>
    </source>
</evidence>
<proteinExistence type="predicted"/>